<evidence type="ECO:0000256" key="6">
    <source>
        <dbReference type="ARBA" id="ARBA00022960"/>
    </source>
</evidence>
<dbReference type="NCBIfam" id="TIGR01143">
    <property type="entry name" value="murF"/>
    <property type="match status" value="1"/>
</dbReference>
<accession>A0ABT9XKH5</accession>
<dbReference type="Pfam" id="PF02875">
    <property type="entry name" value="Mur_ligase_C"/>
    <property type="match status" value="1"/>
</dbReference>
<reference evidence="15 16" key="1">
    <citation type="submission" date="2023-07" db="EMBL/GenBank/DDBJ databases">
        <title>Genomic Encyclopedia of Type Strains, Phase IV (KMG-IV): sequencing the most valuable type-strain genomes for metagenomic binning, comparative biology and taxonomic classification.</title>
        <authorList>
            <person name="Goeker M."/>
        </authorList>
    </citation>
    <scope>NUCLEOTIDE SEQUENCE [LARGE SCALE GENOMIC DNA]</scope>
    <source>
        <strain evidence="15 16">DSM 4006</strain>
    </source>
</reference>
<sequence length="469" mass="49780">MLPLSTRQLTDLVQGVLVQGNLNEHITGVAIDHRQVQPGDLFVAFVGEKHDGHDFVADAFARGAAAALVTKDIQVHPAQGAVLRVADPLIAIGRLAAFERTRFGGPVIGVTGSNGKTTSKDLLAAVFRTKGPCLATAANYNNELGLPLTLLGRQENHQSIILEMGMRGLGQIQRLCDIAQPTAGIITNIGQSHIEILGSQENIAKAKGELLEALPRDGVAVLSLDDPWLVRIAQRTRARVLWTSLTENPEYAEGHRPDAFAEDIRHHADGVTFVAHVFGERQEVSLPTYGRHNVGNALGALLMGAAHALPLDAMAEALAHAQMTGGRLQVKPGLRGSVVIDDTYNASPLSTKASLSALKDVARERTTVAILGEMYELGTYAEASHREVGAAAAELGIDRLVTIGPMARWIAAAAKDAGCTDVIHFEGKQEALAHIDALVPDGAAVLVKASRGMKLEDVVRALTQGQPTV</sequence>
<evidence type="ECO:0000256" key="3">
    <source>
        <dbReference type="ARBA" id="ARBA00022618"/>
    </source>
</evidence>
<keyword evidence="4 10" id="KW-0547">Nucleotide-binding</keyword>
<dbReference type="InterPro" id="IPR035911">
    <property type="entry name" value="MurE/MurF_N"/>
</dbReference>
<evidence type="ECO:0000313" key="15">
    <source>
        <dbReference type="EMBL" id="MDQ0190794.1"/>
    </source>
</evidence>
<dbReference type="EMBL" id="JAUSTP010000024">
    <property type="protein sequence ID" value="MDQ0190794.1"/>
    <property type="molecule type" value="Genomic_DNA"/>
</dbReference>
<evidence type="ECO:0000256" key="10">
    <source>
        <dbReference type="HAMAP-Rule" id="MF_02019"/>
    </source>
</evidence>
<evidence type="ECO:0000256" key="11">
    <source>
        <dbReference type="RuleBase" id="RU004136"/>
    </source>
</evidence>
<dbReference type="EC" id="6.3.2.10" evidence="10 11"/>
<evidence type="ECO:0000256" key="9">
    <source>
        <dbReference type="ARBA" id="ARBA00023316"/>
    </source>
</evidence>
<dbReference type="PANTHER" id="PTHR43024">
    <property type="entry name" value="UDP-N-ACETYLMURAMOYL-TRIPEPTIDE--D-ALANYL-D-ALANINE LIGASE"/>
    <property type="match status" value="1"/>
</dbReference>
<dbReference type="SUPFAM" id="SSF53623">
    <property type="entry name" value="MurD-like peptide ligases, catalytic domain"/>
    <property type="match status" value="1"/>
</dbReference>
<dbReference type="Gene3D" id="3.40.1190.10">
    <property type="entry name" value="Mur-like, catalytic domain"/>
    <property type="match status" value="1"/>
</dbReference>
<comment type="function">
    <text evidence="10 11">Involved in cell wall formation. Catalyzes the final step in the synthesis of UDP-N-acetylmuramoyl-pentapeptide, the precursor of murein.</text>
</comment>
<evidence type="ECO:0000256" key="8">
    <source>
        <dbReference type="ARBA" id="ARBA00023306"/>
    </source>
</evidence>
<evidence type="ECO:0000256" key="4">
    <source>
        <dbReference type="ARBA" id="ARBA00022741"/>
    </source>
</evidence>
<comment type="similarity">
    <text evidence="10">Belongs to the MurCDEF family. MurF subfamily.</text>
</comment>
<feature type="domain" description="Mur ligase N-terminal catalytic" evidence="12">
    <location>
        <begin position="25"/>
        <end position="91"/>
    </location>
</feature>
<dbReference type="GO" id="GO:0047480">
    <property type="term" value="F:UDP-N-acetylmuramoyl-tripeptide-D-alanyl-D-alanine ligase activity"/>
    <property type="evidence" value="ECO:0007669"/>
    <property type="project" value="UniProtKB-EC"/>
</dbReference>
<keyword evidence="3 10" id="KW-0132">Cell division</keyword>
<dbReference type="Pfam" id="PF01225">
    <property type="entry name" value="Mur_ligase"/>
    <property type="match status" value="1"/>
</dbReference>
<organism evidence="15 16">
    <name type="scientific">Alicyclobacillus cycloheptanicus</name>
    <dbReference type="NCBI Taxonomy" id="1457"/>
    <lineage>
        <taxon>Bacteria</taxon>
        <taxon>Bacillati</taxon>
        <taxon>Bacillota</taxon>
        <taxon>Bacilli</taxon>
        <taxon>Bacillales</taxon>
        <taxon>Alicyclobacillaceae</taxon>
        <taxon>Alicyclobacillus</taxon>
    </lineage>
</organism>
<keyword evidence="1 10" id="KW-0963">Cytoplasm</keyword>
<gene>
    <name evidence="10" type="primary">murF</name>
    <name evidence="15" type="ORF">J2S03_002661</name>
</gene>
<comment type="pathway">
    <text evidence="10 11">Cell wall biogenesis; peptidoglycan biosynthesis.</text>
</comment>
<dbReference type="InterPro" id="IPR036615">
    <property type="entry name" value="Mur_ligase_C_dom_sf"/>
</dbReference>
<evidence type="ECO:0000259" key="14">
    <source>
        <dbReference type="Pfam" id="PF08245"/>
    </source>
</evidence>
<protein>
    <recommendedName>
        <fullName evidence="10 11">UDP-N-acetylmuramoyl-tripeptide--D-alanyl-D-alanine ligase</fullName>
        <ecNumber evidence="10 11">6.3.2.10</ecNumber>
    </recommendedName>
    <alternativeName>
        <fullName evidence="10">D-alanyl-D-alanine-adding enzyme</fullName>
    </alternativeName>
</protein>
<dbReference type="PANTHER" id="PTHR43024:SF1">
    <property type="entry name" value="UDP-N-ACETYLMURAMOYL-TRIPEPTIDE--D-ALANYL-D-ALANINE LIGASE"/>
    <property type="match status" value="1"/>
</dbReference>
<evidence type="ECO:0000313" key="16">
    <source>
        <dbReference type="Proteomes" id="UP001232973"/>
    </source>
</evidence>
<keyword evidence="2 10" id="KW-0436">Ligase</keyword>
<keyword evidence="6 10" id="KW-0133">Cell shape</keyword>
<keyword evidence="7 10" id="KW-0573">Peptidoglycan synthesis</keyword>
<comment type="subcellular location">
    <subcellularLocation>
        <location evidence="10 11">Cytoplasm</location>
    </subcellularLocation>
</comment>
<keyword evidence="16" id="KW-1185">Reference proteome</keyword>
<comment type="catalytic activity">
    <reaction evidence="10 11">
        <text>D-alanyl-D-alanine + UDP-N-acetyl-alpha-D-muramoyl-L-alanyl-gamma-D-glutamyl-meso-2,6-diaminopimelate + ATP = UDP-N-acetyl-alpha-D-muramoyl-L-alanyl-gamma-D-glutamyl-meso-2,6-diaminopimeloyl-D-alanyl-D-alanine + ADP + phosphate + H(+)</text>
        <dbReference type="Rhea" id="RHEA:28374"/>
        <dbReference type="ChEBI" id="CHEBI:15378"/>
        <dbReference type="ChEBI" id="CHEBI:30616"/>
        <dbReference type="ChEBI" id="CHEBI:43474"/>
        <dbReference type="ChEBI" id="CHEBI:57822"/>
        <dbReference type="ChEBI" id="CHEBI:61386"/>
        <dbReference type="ChEBI" id="CHEBI:83905"/>
        <dbReference type="ChEBI" id="CHEBI:456216"/>
        <dbReference type="EC" id="6.3.2.10"/>
    </reaction>
</comment>
<dbReference type="InterPro" id="IPR004101">
    <property type="entry name" value="Mur_ligase_C"/>
</dbReference>
<evidence type="ECO:0000259" key="13">
    <source>
        <dbReference type="Pfam" id="PF02875"/>
    </source>
</evidence>
<evidence type="ECO:0000256" key="2">
    <source>
        <dbReference type="ARBA" id="ARBA00022598"/>
    </source>
</evidence>
<comment type="caution">
    <text evidence="15">The sequence shown here is derived from an EMBL/GenBank/DDBJ whole genome shotgun (WGS) entry which is preliminary data.</text>
</comment>
<dbReference type="Gene3D" id="3.90.190.20">
    <property type="entry name" value="Mur ligase, C-terminal domain"/>
    <property type="match status" value="1"/>
</dbReference>
<evidence type="ECO:0000256" key="7">
    <source>
        <dbReference type="ARBA" id="ARBA00022984"/>
    </source>
</evidence>
<keyword evidence="5 10" id="KW-0067">ATP-binding</keyword>
<evidence type="ECO:0000259" key="12">
    <source>
        <dbReference type="Pfam" id="PF01225"/>
    </source>
</evidence>
<dbReference type="InterPro" id="IPR000713">
    <property type="entry name" value="Mur_ligase_N"/>
</dbReference>
<name>A0ABT9XKH5_9BACL</name>
<dbReference type="SUPFAM" id="SSF53244">
    <property type="entry name" value="MurD-like peptide ligases, peptide-binding domain"/>
    <property type="match status" value="1"/>
</dbReference>
<evidence type="ECO:0000256" key="1">
    <source>
        <dbReference type="ARBA" id="ARBA00022490"/>
    </source>
</evidence>
<keyword evidence="8 10" id="KW-0131">Cell cycle</keyword>
<evidence type="ECO:0000256" key="5">
    <source>
        <dbReference type="ARBA" id="ARBA00022840"/>
    </source>
</evidence>
<dbReference type="SUPFAM" id="SSF63418">
    <property type="entry name" value="MurE/MurF N-terminal domain"/>
    <property type="match status" value="1"/>
</dbReference>
<dbReference type="Gene3D" id="3.40.1390.10">
    <property type="entry name" value="MurE/MurF, N-terminal domain"/>
    <property type="match status" value="1"/>
</dbReference>
<feature type="domain" description="Mur ligase C-terminal" evidence="13">
    <location>
        <begin position="326"/>
        <end position="451"/>
    </location>
</feature>
<dbReference type="InterPro" id="IPR051046">
    <property type="entry name" value="MurCDEF_CellWall_CoF430Synth"/>
</dbReference>
<dbReference type="InterPro" id="IPR036565">
    <property type="entry name" value="Mur-like_cat_sf"/>
</dbReference>
<dbReference type="InterPro" id="IPR005863">
    <property type="entry name" value="UDP-N-AcMur_synth"/>
</dbReference>
<proteinExistence type="inferred from homology"/>
<dbReference type="InterPro" id="IPR013221">
    <property type="entry name" value="Mur_ligase_cen"/>
</dbReference>
<dbReference type="RefSeq" id="WP_274457524.1">
    <property type="nucleotide sequence ID" value="NZ_CP067097.1"/>
</dbReference>
<feature type="binding site" evidence="10">
    <location>
        <begin position="112"/>
        <end position="118"/>
    </location>
    <ligand>
        <name>ATP</name>
        <dbReference type="ChEBI" id="CHEBI:30616"/>
    </ligand>
</feature>
<dbReference type="HAMAP" id="MF_02019">
    <property type="entry name" value="MurF"/>
    <property type="match status" value="1"/>
</dbReference>
<dbReference type="Proteomes" id="UP001232973">
    <property type="component" value="Unassembled WGS sequence"/>
</dbReference>
<keyword evidence="9 10" id="KW-0961">Cell wall biogenesis/degradation</keyword>
<dbReference type="Pfam" id="PF08245">
    <property type="entry name" value="Mur_ligase_M"/>
    <property type="match status" value="1"/>
</dbReference>
<feature type="domain" description="Mur ligase central" evidence="14">
    <location>
        <begin position="110"/>
        <end position="303"/>
    </location>
</feature>